<dbReference type="RefSeq" id="WP_328775739.1">
    <property type="nucleotide sequence ID" value="NZ_CP108057.1"/>
</dbReference>
<evidence type="ECO:0000313" key="1">
    <source>
        <dbReference type="EMBL" id="WUO46106.1"/>
    </source>
</evidence>
<proteinExistence type="predicted"/>
<sequence>MAGSLYVPVLPARQHAVDAYSRLRPDIQNTLSPVWNLPPRPGLHRAELASKVRRDLAEVSKVQRFRPGWVDAPFAGTEEEAVLAALMPDASIFGALRPVTGPERSEAQQAVALATALTAGDGLGIRVRVPREWDGRGCDDVQLLLERVGPEVRVDLLLDLGAVGADRPDAGKEALRALDALVPLGAWRTAAVLSGGFPKVTRDMLDQGLCGFPRTDQAVWHEIAGSDRAYRGLLTYGDYGVQPADAISRSPGPAGGGPSWGVLRYTLDGAFVLGRMLAAGDGRAAHNRATCRELFEHAGFRGPKASSGESWLRDCAGGLGSGGTGNFGTWLWVGNVQHMTYVVRCL</sequence>
<reference evidence="1" key="1">
    <citation type="submission" date="2022-10" db="EMBL/GenBank/DDBJ databases">
        <title>The complete genomes of actinobacterial strains from the NBC collection.</title>
        <authorList>
            <person name="Joergensen T.S."/>
            <person name="Alvarez Arevalo M."/>
            <person name="Sterndorff E.B."/>
            <person name="Faurdal D."/>
            <person name="Vuksanovic O."/>
            <person name="Mourched A.-S."/>
            <person name="Charusanti P."/>
            <person name="Shaw S."/>
            <person name="Blin K."/>
            <person name="Weber T."/>
        </authorList>
    </citation>
    <scope>NUCLEOTIDE SEQUENCE</scope>
    <source>
        <strain evidence="1">NBC_00283</strain>
    </source>
</reference>
<accession>A0ABZ1RHA8</accession>
<evidence type="ECO:0000313" key="2">
    <source>
        <dbReference type="Proteomes" id="UP001432075"/>
    </source>
</evidence>
<organism evidence="1 2">
    <name type="scientific">Streptomyces goshikiensis</name>
    <dbReference type="NCBI Taxonomy" id="1942"/>
    <lineage>
        <taxon>Bacteria</taxon>
        <taxon>Bacillati</taxon>
        <taxon>Actinomycetota</taxon>
        <taxon>Actinomycetes</taxon>
        <taxon>Kitasatosporales</taxon>
        <taxon>Streptomycetaceae</taxon>
        <taxon>Streptomyces</taxon>
    </lineage>
</organism>
<dbReference type="Proteomes" id="UP001432075">
    <property type="component" value="Chromosome"/>
</dbReference>
<dbReference type="InterPro" id="IPR025683">
    <property type="entry name" value="Protein_beta"/>
</dbReference>
<protein>
    <submittedName>
        <fullName evidence="1">Beta family protein</fullName>
    </submittedName>
</protein>
<keyword evidence="2" id="KW-1185">Reference proteome</keyword>
<dbReference type="Pfam" id="PF14350">
    <property type="entry name" value="Beta_protein"/>
    <property type="match status" value="1"/>
</dbReference>
<dbReference type="EMBL" id="CP108057">
    <property type="protein sequence ID" value="WUO46106.1"/>
    <property type="molecule type" value="Genomic_DNA"/>
</dbReference>
<name>A0ABZ1RHA8_9ACTN</name>
<gene>
    <name evidence="1" type="ORF">OHU17_09765</name>
</gene>